<dbReference type="Gene3D" id="2.60.120.10">
    <property type="entry name" value="Jelly Rolls"/>
    <property type="match status" value="1"/>
</dbReference>
<dbReference type="PANTHER" id="PTHR11019:SF159">
    <property type="entry name" value="TRANSCRIPTIONAL REGULATOR-RELATED"/>
    <property type="match status" value="1"/>
</dbReference>
<sequence length="264" mass="29891">MEPLEAKSYLAPYDPAARPVVWFNDDFPPDTWSKPHVHPWGELAYTGHGCMVMCTEQGNWLAPPQRAVWVPAGCRHEWYVPCEARDCSLWIDQRVLLGVERFTRCHVMEITPLVRELLLHLTPQPYSYGADARGRLVAVLLDLLLESPEEAQPLAMPSDHRLVELCTALLTTPGVSTSLAQWAERLGMSERNLARLFRRETGTSFRTWRQRQRMQAAYNRLKQGESVTSVALDSGYSSISAFIATFKQAFGRTPGCVFRARGDN</sequence>
<dbReference type="SMART" id="SM00342">
    <property type="entry name" value="HTH_ARAC"/>
    <property type="match status" value="1"/>
</dbReference>
<dbReference type="InterPro" id="IPR009057">
    <property type="entry name" value="Homeodomain-like_sf"/>
</dbReference>
<dbReference type="GO" id="GO:0043565">
    <property type="term" value="F:sequence-specific DNA binding"/>
    <property type="evidence" value="ECO:0007669"/>
    <property type="project" value="InterPro"/>
</dbReference>
<evidence type="ECO:0000313" key="6">
    <source>
        <dbReference type="EMBL" id="AMD90817.1"/>
    </source>
</evidence>
<dbReference type="STRING" id="44742.AXF13_12175"/>
<dbReference type="EMBL" id="CP014229">
    <property type="protein sequence ID" value="AMD90817.1"/>
    <property type="molecule type" value="Genomic_DNA"/>
</dbReference>
<dbReference type="Gene3D" id="1.10.10.60">
    <property type="entry name" value="Homeodomain-like"/>
    <property type="match status" value="2"/>
</dbReference>
<keyword evidence="1" id="KW-0678">Repressor</keyword>
<dbReference type="AlphaFoldDB" id="A0A0X8JL89"/>
<organism evidence="6 7">
    <name type="scientific">Desulfovibrio fairfieldensis</name>
    <dbReference type="NCBI Taxonomy" id="44742"/>
    <lineage>
        <taxon>Bacteria</taxon>
        <taxon>Pseudomonadati</taxon>
        <taxon>Thermodesulfobacteriota</taxon>
        <taxon>Desulfovibrionia</taxon>
        <taxon>Desulfovibrionales</taxon>
        <taxon>Desulfovibrionaceae</taxon>
        <taxon>Desulfovibrio</taxon>
    </lineage>
</organism>
<proteinExistence type="predicted"/>
<dbReference type="FunFam" id="1.10.10.60:FF:000132">
    <property type="entry name" value="AraC family transcriptional regulator"/>
    <property type="match status" value="1"/>
</dbReference>
<dbReference type="PROSITE" id="PS01124">
    <property type="entry name" value="HTH_ARAC_FAMILY_2"/>
    <property type="match status" value="1"/>
</dbReference>
<evidence type="ECO:0000313" key="7">
    <source>
        <dbReference type="Proteomes" id="UP000069241"/>
    </source>
</evidence>
<evidence type="ECO:0000256" key="3">
    <source>
        <dbReference type="ARBA" id="ARBA00023125"/>
    </source>
</evidence>
<dbReference type="CDD" id="cd06124">
    <property type="entry name" value="cupin_NimR-like_N"/>
    <property type="match status" value="1"/>
</dbReference>
<evidence type="ECO:0000256" key="1">
    <source>
        <dbReference type="ARBA" id="ARBA00022491"/>
    </source>
</evidence>
<dbReference type="PANTHER" id="PTHR11019">
    <property type="entry name" value="HTH-TYPE TRANSCRIPTIONAL REGULATOR NIMR"/>
    <property type="match status" value="1"/>
</dbReference>
<evidence type="ECO:0000256" key="2">
    <source>
        <dbReference type="ARBA" id="ARBA00023015"/>
    </source>
</evidence>
<accession>A0A0X8JL89</accession>
<dbReference type="SUPFAM" id="SSF51182">
    <property type="entry name" value="RmlC-like cupins"/>
    <property type="match status" value="1"/>
</dbReference>
<protein>
    <submittedName>
        <fullName evidence="6">AraC family transcriptional regulator</fullName>
    </submittedName>
</protein>
<reference evidence="7" key="1">
    <citation type="submission" date="2016-02" db="EMBL/GenBank/DDBJ databases">
        <authorList>
            <person name="Holder M.E."/>
            <person name="Ajami N.J."/>
            <person name="Petrosino J.F."/>
        </authorList>
    </citation>
    <scope>NUCLEOTIDE SEQUENCE [LARGE SCALE GENOMIC DNA]</scope>
    <source>
        <strain evidence="7">CCUG 45958</strain>
    </source>
</reference>
<evidence type="ECO:0000256" key="4">
    <source>
        <dbReference type="ARBA" id="ARBA00023163"/>
    </source>
</evidence>
<evidence type="ECO:0000259" key="5">
    <source>
        <dbReference type="PROSITE" id="PS01124"/>
    </source>
</evidence>
<gene>
    <name evidence="6" type="ORF">AXF13_12175</name>
</gene>
<dbReference type="GO" id="GO:0003700">
    <property type="term" value="F:DNA-binding transcription factor activity"/>
    <property type="evidence" value="ECO:0007669"/>
    <property type="project" value="InterPro"/>
</dbReference>
<dbReference type="RefSeq" id="WP_062253596.1">
    <property type="nucleotide sequence ID" value="NZ_CP014229.1"/>
</dbReference>
<keyword evidence="4" id="KW-0804">Transcription</keyword>
<dbReference type="InterPro" id="IPR014710">
    <property type="entry name" value="RmlC-like_jellyroll"/>
</dbReference>
<dbReference type="KEGG" id="dfi:AXF13_12175"/>
<dbReference type="InterPro" id="IPR018060">
    <property type="entry name" value="HTH_AraC"/>
</dbReference>
<dbReference type="SUPFAM" id="SSF46689">
    <property type="entry name" value="Homeodomain-like"/>
    <property type="match status" value="1"/>
</dbReference>
<keyword evidence="2" id="KW-0805">Transcription regulation</keyword>
<keyword evidence="7" id="KW-1185">Reference proteome</keyword>
<dbReference type="Pfam" id="PF12833">
    <property type="entry name" value="HTH_18"/>
    <property type="match status" value="1"/>
</dbReference>
<name>A0A0X8JL89_9BACT</name>
<feature type="domain" description="HTH araC/xylS-type" evidence="5">
    <location>
        <begin position="160"/>
        <end position="260"/>
    </location>
</feature>
<keyword evidence="3" id="KW-0238">DNA-binding</keyword>
<dbReference type="InterPro" id="IPR011051">
    <property type="entry name" value="RmlC_Cupin_sf"/>
</dbReference>
<dbReference type="Proteomes" id="UP000069241">
    <property type="component" value="Chromosome"/>
</dbReference>